<reference evidence="1" key="1">
    <citation type="submission" date="2020-04" db="EMBL/GenBank/DDBJ databases">
        <authorList>
            <person name="Chiriac C."/>
            <person name="Salcher M."/>
            <person name="Ghai R."/>
            <person name="Kavagutti S V."/>
        </authorList>
    </citation>
    <scope>NUCLEOTIDE SEQUENCE</scope>
</reference>
<organism evidence="1">
    <name type="scientific">uncultured Caudovirales phage</name>
    <dbReference type="NCBI Taxonomy" id="2100421"/>
    <lineage>
        <taxon>Viruses</taxon>
        <taxon>Duplodnaviria</taxon>
        <taxon>Heunggongvirae</taxon>
        <taxon>Uroviricota</taxon>
        <taxon>Caudoviricetes</taxon>
        <taxon>Peduoviridae</taxon>
        <taxon>Maltschvirus</taxon>
        <taxon>Maltschvirus maltsch</taxon>
    </lineage>
</organism>
<accession>A0A6J5LKH7</accession>
<name>A0A6J5LKH7_9CAUD</name>
<sequence>MTQSIALLANDDIGTVRGLIQFNTGIDACVQNCRTAMLAQQGEMIYAMDSGMPTRATVWDNYNPQLFEAAARSVLKSVQDVTGILSFTQSLNNGTLSYSVEISTIYGNTTVSGGIV</sequence>
<evidence type="ECO:0000313" key="1">
    <source>
        <dbReference type="EMBL" id="CAB4132119.1"/>
    </source>
</evidence>
<dbReference type="EMBL" id="LR796256">
    <property type="protein sequence ID" value="CAB4132119.1"/>
    <property type="molecule type" value="Genomic_DNA"/>
</dbReference>
<dbReference type="InterPro" id="IPR020288">
    <property type="entry name" value="Sheath_initiator"/>
</dbReference>
<proteinExistence type="predicted"/>
<dbReference type="Pfam" id="PF10934">
    <property type="entry name" value="Sheath_initiator"/>
    <property type="match status" value="1"/>
</dbReference>
<protein>
    <submittedName>
        <fullName evidence="1">Uncharacterized protein</fullName>
    </submittedName>
</protein>
<gene>
    <name evidence="1" type="ORF">UFOVP138_50</name>
</gene>